<protein>
    <submittedName>
        <fullName evidence="3">Uncharacterized protein</fullName>
    </submittedName>
</protein>
<accession>A0A914XA14</accession>
<evidence type="ECO:0000256" key="1">
    <source>
        <dbReference type="SAM" id="MobiDB-lite"/>
    </source>
</evidence>
<keyword evidence="2" id="KW-1185">Reference proteome</keyword>
<name>A0A914XA14_9BILA</name>
<dbReference type="WBParaSite" id="PSAMB.scaffold6684size8988.g28916.t1">
    <property type="protein sequence ID" value="PSAMB.scaffold6684size8988.g28916.t1"/>
    <property type="gene ID" value="PSAMB.scaffold6684size8988.g28916"/>
</dbReference>
<organism evidence="2 3">
    <name type="scientific">Plectus sambesii</name>
    <dbReference type="NCBI Taxonomy" id="2011161"/>
    <lineage>
        <taxon>Eukaryota</taxon>
        <taxon>Metazoa</taxon>
        <taxon>Ecdysozoa</taxon>
        <taxon>Nematoda</taxon>
        <taxon>Chromadorea</taxon>
        <taxon>Plectida</taxon>
        <taxon>Plectina</taxon>
        <taxon>Plectoidea</taxon>
        <taxon>Plectidae</taxon>
        <taxon>Plectus</taxon>
    </lineage>
</organism>
<dbReference type="Proteomes" id="UP000887566">
    <property type="component" value="Unplaced"/>
</dbReference>
<feature type="region of interest" description="Disordered" evidence="1">
    <location>
        <begin position="1"/>
        <end position="76"/>
    </location>
</feature>
<dbReference type="AlphaFoldDB" id="A0A914XA14"/>
<proteinExistence type="predicted"/>
<evidence type="ECO:0000313" key="3">
    <source>
        <dbReference type="WBParaSite" id="PSAMB.scaffold6684size8988.g28916.t1"/>
    </source>
</evidence>
<reference evidence="3" key="1">
    <citation type="submission" date="2022-11" db="UniProtKB">
        <authorList>
            <consortium name="WormBaseParasite"/>
        </authorList>
    </citation>
    <scope>IDENTIFICATION</scope>
</reference>
<evidence type="ECO:0000313" key="2">
    <source>
        <dbReference type="Proteomes" id="UP000887566"/>
    </source>
</evidence>
<sequence>MSRSPSSPALVPQEPPAVLRRSVLGLRQQEGSSGDRSQEDVRPPATPPDRSPLKKKLRPSEGSVGRTPSSGAEGGARRLPLVLAGGRHLTVEVFSASTPLVGQTICERSKGMQTDFTCTDVQMQTEFTCIDVRMQTDRRTFSLDMPTPLNPPSGTVRTPHVCEQGHSFIRATNRFLLALDSNAPAADTAAACGVSKRTVERAVKKPQLTDADGNFLHNNCSKVRTIWKWPDPTIYIKANVAGAVQDAIRVFIHQKWMQNGLGPSVADIRRKIIAEMNPDAYDLPYRSDTAVTICFAAYSMPWDFVTDITSANRSFLSNHTLWPSGPYSCVGRRSTTIAAAKENRSSTTGSMRRGWMRIII</sequence>